<keyword evidence="3 8" id="KW-0732">Signal</keyword>
<evidence type="ECO:0000259" key="9">
    <source>
        <dbReference type="SMART" id="SM00645"/>
    </source>
</evidence>
<evidence type="ECO:0000256" key="7">
    <source>
        <dbReference type="ARBA" id="ARBA00023157"/>
    </source>
</evidence>
<dbReference type="GO" id="GO:0004197">
    <property type="term" value="F:cysteine-type endopeptidase activity"/>
    <property type="evidence" value="ECO:0007669"/>
    <property type="project" value="InterPro"/>
</dbReference>
<accession>A0AAW1DAC0</accession>
<evidence type="ECO:0000256" key="8">
    <source>
        <dbReference type="SAM" id="SignalP"/>
    </source>
</evidence>
<feature type="signal peptide" evidence="8">
    <location>
        <begin position="1"/>
        <end position="16"/>
    </location>
</feature>
<keyword evidence="7" id="KW-1015">Disulfide bond</keyword>
<feature type="domain" description="Peptidase C1A papain C-terminal" evidence="9">
    <location>
        <begin position="81"/>
        <end position="330"/>
    </location>
</feature>
<reference evidence="10 11" key="1">
    <citation type="submission" date="2022-12" db="EMBL/GenBank/DDBJ databases">
        <title>Chromosome-level genome assembly of true bugs.</title>
        <authorList>
            <person name="Ma L."/>
            <person name="Li H."/>
        </authorList>
    </citation>
    <scope>NUCLEOTIDE SEQUENCE [LARGE SCALE GENOMIC DNA]</scope>
    <source>
        <strain evidence="10">Lab_2022b</strain>
    </source>
</reference>
<evidence type="ECO:0000256" key="1">
    <source>
        <dbReference type="ARBA" id="ARBA00008455"/>
    </source>
</evidence>
<evidence type="ECO:0000256" key="6">
    <source>
        <dbReference type="ARBA" id="ARBA00023145"/>
    </source>
</evidence>
<keyword evidence="6" id="KW-0865">Zymogen</keyword>
<evidence type="ECO:0000313" key="11">
    <source>
        <dbReference type="Proteomes" id="UP001461498"/>
    </source>
</evidence>
<evidence type="ECO:0000256" key="3">
    <source>
        <dbReference type="ARBA" id="ARBA00022729"/>
    </source>
</evidence>
<dbReference type="SMART" id="SM00645">
    <property type="entry name" value="Pept_C1"/>
    <property type="match status" value="1"/>
</dbReference>
<dbReference type="InterPro" id="IPR000169">
    <property type="entry name" value="Pept_cys_AS"/>
</dbReference>
<dbReference type="SUPFAM" id="SSF54001">
    <property type="entry name" value="Cysteine proteinases"/>
    <property type="match status" value="1"/>
</dbReference>
<dbReference type="GO" id="GO:0006508">
    <property type="term" value="P:proteolysis"/>
    <property type="evidence" value="ECO:0007669"/>
    <property type="project" value="UniProtKB-KW"/>
</dbReference>
<dbReference type="PRINTS" id="PR00705">
    <property type="entry name" value="PAPAIN"/>
</dbReference>
<evidence type="ECO:0000313" key="10">
    <source>
        <dbReference type="EMBL" id="KAK9505524.1"/>
    </source>
</evidence>
<dbReference type="InterPro" id="IPR013128">
    <property type="entry name" value="Peptidase_C1A"/>
</dbReference>
<dbReference type="Proteomes" id="UP001461498">
    <property type="component" value="Unassembled WGS sequence"/>
</dbReference>
<comment type="similarity">
    <text evidence="1">Belongs to the peptidase C1 family.</text>
</comment>
<dbReference type="Pfam" id="PF08127">
    <property type="entry name" value="Propeptide_C1"/>
    <property type="match status" value="1"/>
</dbReference>
<evidence type="ECO:0000256" key="4">
    <source>
        <dbReference type="ARBA" id="ARBA00022801"/>
    </source>
</evidence>
<sequence>MKTFLIIFMLIYQVLCENPPSDPLSDEFIEYINSLNTTWKAGRNFHPKTSRQYLKTLMGVHEDSALHQLPIKPRSPRNIMPPKEFDSRTKWPDCPTISEIRDQGSCGSCWAFGAVEAMSDRICIHSKGKVSVRLSSEDLISCCYSCGFGCSGGFPGAAWNYWVHRGIVTGGSYGSNQGCQPYKIEPCEHHINGTRKPCDKHMSRTPKCVQTCLPNYKKTYKQDLHYGKSAYQVENDEHSIQTEIMNNGPVEGTLTVYEDLLTYKQGVYKHVAGKALGGHAIRILGWGEENSTPYWIIANSWNTDWGDNGYFKILRGSDECGIESGVSAGIPRD</sequence>
<dbReference type="PROSITE" id="PS00640">
    <property type="entry name" value="THIOL_PROTEASE_ASN"/>
    <property type="match status" value="1"/>
</dbReference>
<keyword evidence="11" id="KW-1185">Reference proteome</keyword>
<dbReference type="InterPro" id="IPR012599">
    <property type="entry name" value="Propeptide_C1A"/>
</dbReference>
<dbReference type="PROSITE" id="PS00139">
    <property type="entry name" value="THIOL_PROTEASE_CYS"/>
    <property type="match status" value="1"/>
</dbReference>
<keyword evidence="4" id="KW-0378">Hydrolase</keyword>
<name>A0AAW1DAC0_9HEMI</name>
<comment type="caution">
    <text evidence="10">The sequence shown here is derived from an EMBL/GenBank/DDBJ whole genome shotgun (WGS) entry which is preliminary data.</text>
</comment>
<evidence type="ECO:0000256" key="2">
    <source>
        <dbReference type="ARBA" id="ARBA00022670"/>
    </source>
</evidence>
<dbReference type="Pfam" id="PF00112">
    <property type="entry name" value="Peptidase_C1"/>
    <property type="match status" value="1"/>
</dbReference>
<keyword evidence="5" id="KW-0788">Thiol protease</keyword>
<evidence type="ECO:0000256" key="5">
    <source>
        <dbReference type="ARBA" id="ARBA00022807"/>
    </source>
</evidence>
<dbReference type="PROSITE" id="PS00639">
    <property type="entry name" value="THIOL_PROTEASE_HIS"/>
    <property type="match status" value="1"/>
</dbReference>
<feature type="chain" id="PRO_5043396402" description="Peptidase C1A papain C-terminal domain-containing protein" evidence="8">
    <location>
        <begin position="17"/>
        <end position="333"/>
    </location>
</feature>
<dbReference type="AlphaFoldDB" id="A0AAW1DAC0"/>
<dbReference type="FunFam" id="3.90.70.10:FF:000031">
    <property type="entry name" value="Cathepsin B"/>
    <property type="match status" value="1"/>
</dbReference>
<dbReference type="PANTHER" id="PTHR12411">
    <property type="entry name" value="CYSTEINE PROTEASE FAMILY C1-RELATED"/>
    <property type="match status" value="1"/>
</dbReference>
<dbReference type="EMBL" id="JAPXFL010000006">
    <property type="protein sequence ID" value="KAK9505524.1"/>
    <property type="molecule type" value="Genomic_DNA"/>
</dbReference>
<dbReference type="InterPro" id="IPR000668">
    <property type="entry name" value="Peptidase_C1A_C"/>
</dbReference>
<dbReference type="InterPro" id="IPR038765">
    <property type="entry name" value="Papain-like_cys_pep_sf"/>
</dbReference>
<dbReference type="InterPro" id="IPR025661">
    <property type="entry name" value="Pept_asp_AS"/>
</dbReference>
<dbReference type="InterPro" id="IPR025660">
    <property type="entry name" value="Pept_his_AS"/>
</dbReference>
<organism evidence="10 11">
    <name type="scientific">Rhynocoris fuscipes</name>
    <dbReference type="NCBI Taxonomy" id="488301"/>
    <lineage>
        <taxon>Eukaryota</taxon>
        <taxon>Metazoa</taxon>
        <taxon>Ecdysozoa</taxon>
        <taxon>Arthropoda</taxon>
        <taxon>Hexapoda</taxon>
        <taxon>Insecta</taxon>
        <taxon>Pterygota</taxon>
        <taxon>Neoptera</taxon>
        <taxon>Paraneoptera</taxon>
        <taxon>Hemiptera</taxon>
        <taxon>Heteroptera</taxon>
        <taxon>Panheteroptera</taxon>
        <taxon>Cimicomorpha</taxon>
        <taxon>Reduviidae</taxon>
        <taxon>Harpactorinae</taxon>
        <taxon>Harpactorini</taxon>
        <taxon>Rhynocoris</taxon>
    </lineage>
</organism>
<proteinExistence type="inferred from homology"/>
<gene>
    <name evidence="10" type="ORF">O3M35_009561</name>
</gene>
<protein>
    <recommendedName>
        <fullName evidence="9">Peptidase C1A papain C-terminal domain-containing protein</fullName>
    </recommendedName>
</protein>
<dbReference type="Gene3D" id="3.90.70.10">
    <property type="entry name" value="Cysteine proteinases"/>
    <property type="match status" value="1"/>
</dbReference>
<keyword evidence="2" id="KW-0645">Protease</keyword>
<dbReference type="CDD" id="cd02620">
    <property type="entry name" value="Peptidase_C1A_CathepsinB"/>
    <property type="match status" value="1"/>
</dbReference>